<evidence type="ECO:0000259" key="5">
    <source>
        <dbReference type="Pfam" id="PF04810"/>
    </source>
</evidence>
<keyword evidence="3" id="KW-0653">Protein transport</keyword>
<dbReference type="InterPro" id="IPR036180">
    <property type="entry name" value="Gelsolin-like_dom_sf"/>
</dbReference>
<dbReference type="GO" id="GO:0090110">
    <property type="term" value="P:COPII-coated vesicle cargo loading"/>
    <property type="evidence" value="ECO:0007669"/>
    <property type="project" value="TreeGrafter"/>
</dbReference>
<dbReference type="PANTHER" id="PTHR13803">
    <property type="entry name" value="SEC24-RELATED PROTEIN"/>
    <property type="match status" value="1"/>
</dbReference>
<feature type="domain" description="Sec23/Sec24 beta-sandwich" evidence="8">
    <location>
        <begin position="467"/>
        <end position="550"/>
    </location>
</feature>
<proteinExistence type="inferred from homology"/>
<dbReference type="InterPro" id="IPR036174">
    <property type="entry name" value="Znf_Sec23_Sec24_sf"/>
</dbReference>
<dbReference type="SUPFAM" id="SSF81811">
    <property type="entry name" value="Helical domain of Sec23/24"/>
    <property type="match status" value="1"/>
</dbReference>
<name>A0A166WIC9_9AGAM</name>
<dbReference type="GO" id="GO:0070971">
    <property type="term" value="C:endoplasmic reticulum exit site"/>
    <property type="evidence" value="ECO:0007669"/>
    <property type="project" value="TreeGrafter"/>
</dbReference>
<evidence type="ECO:0000259" key="8">
    <source>
        <dbReference type="Pfam" id="PF08033"/>
    </source>
</evidence>
<dbReference type="GO" id="GO:0008270">
    <property type="term" value="F:zinc ion binding"/>
    <property type="evidence" value="ECO:0007669"/>
    <property type="project" value="InterPro"/>
</dbReference>
<gene>
    <name evidence="9" type="ORF">FIBSPDRAFT_772693</name>
</gene>
<dbReference type="AlphaFoldDB" id="A0A166WIC9"/>
<dbReference type="InterPro" id="IPR012990">
    <property type="entry name" value="Beta-sandwich_Sec23_24"/>
</dbReference>
<dbReference type="InterPro" id="IPR036465">
    <property type="entry name" value="vWFA_dom_sf"/>
</dbReference>
<evidence type="ECO:0000313" key="10">
    <source>
        <dbReference type="Proteomes" id="UP000076532"/>
    </source>
</evidence>
<evidence type="ECO:0000259" key="4">
    <source>
        <dbReference type="Pfam" id="PF00626"/>
    </source>
</evidence>
<organism evidence="9 10">
    <name type="scientific">Athelia psychrophila</name>
    <dbReference type="NCBI Taxonomy" id="1759441"/>
    <lineage>
        <taxon>Eukaryota</taxon>
        <taxon>Fungi</taxon>
        <taxon>Dikarya</taxon>
        <taxon>Basidiomycota</taxon>
        <taxon>Agaricomycotina</taxon>
        <taxon>Agaricomycetes</taxon>
        <taxon>Agaricomycetidae</taxon>
        <taxon>Atheliales</taxon>
        <taxon>Atheliaceae</taxon>
        <taxon>Athelia</taxon>
    </lineage>
</organism>
<dbReference type="Gene3D" id="3.40.50.410">
    <property type="entry name" value="von Willebrand factor, type A domain"/>
    <property type="match status" value="1"/>
</dbReference>
<dbReference type="Proteomes" id="UP000076532">
    <property type="component" value="Unassembled WGS sequence"/>
</dbReference>
<dbReference type="GO" id="GO:0000149">
    <property type="term" value="F:SNARE binding"/>
    <property type="evidence" value="ECO:0007669"/>
    <property type="project" value="TreeGrafter"/>
</dbReference>
<accession>A0A166WIC9</accession>
<dbReference type="Pfam" id="PF04810">
    <property type="entry name" value="zf-Sec23_Sec24"/>
    <property type="match status" value="1"/>
</dbReference>
<dbReference type="InterPro" id="IPR029006">
    <property type="entry name" value="ADF-H/Gelsolin-like_dom_sf"/>
</dbReference>
<dbReference type="Pfam" id="PF04811">
    <property type="entry name" value="Sec23_trunk"/>
    <property type="match status" value="1"/>
</dbReference>
<dbReference type="InterPro" id="IPR007123">
    <property type="entry name" value="Gelsolin-like_dom"/>
</dbReference>
<dbReference type="PANTHER" id="PTHR13803:SF4">
    <property type="entry name" value="SECRETORY 24CD, ISOFORM C"/>
    <property type="match status" value="1"/>
</dbReference>
<comment type="similarity">
    <text evidence="1">Belongs to the SEC23/SEC24 family. SEC24 subfamily.</text>
</comment>
<keyword evidence="2" id="KW-0813">Transport</keyword>
<feature type="domain" description="Sec23/Sec24 helical" evidence="7">
    <location>
        <begin position="561"/>
        <end position="661"/>
    </location>
</feature>
<evidence type="ECO:0000256" key="3">
    <source>
        <dbReference type="ARBA" id="ARBA00022927"/>
    </source>
</evidence>
<dbReference type="GO" id="GO:0006886">
    <property type="term" value="P:intracellular protein transport"/>
    <property type="evidence" value="ECO:0007669"/>
    <property type="project" value="InterPro"/>
</dbReference>
<dbReference type="Gene3D" id="2.30.30.380">
    <property type="entry name" value="Zn-finger domain of Sec23/24"/>
    <property type="match status" value="1"/>
</dbReference>
<evidence type="ECO:0000313" key="9">
    <source>
        <dbReference type="EMBL" id="KZP33786.1"/>
    </source>
</evidence>
<feature type="domain" description="Sec23/Sec24 trunk" evidence="6">
    <location>
        <begin position="222"/>
        <end position="460"/>
    </location>
</feature>
<dbReference type="Gene3D" id="3.40.20.10">
    <property type="entry name" value="Severin"/>
    <property type="match status" value="1"/>
</dbReference>
<dbReference type="SUPFAM" id="SSF53300">
    <property type="entry name" value="vWA-like"/>
    <property type="match status" value="1"/>
</dbReference>
<dbReference type="InterPro" id="IPR036175">
    <property type="entry name" value="Sec23/24_helical_dom_sf"/>
</dbReference>
<sequence length="835" mass="92391">MYAHSHHIPQPPHSAGIKYQGLRANIDPSQVPSVIDAIEADREQWEGQEFMTLPGQHVPMSTTDFVAIDQGNSSPKYVRVTTWNIPSTSQLAAECDIPLAAVFQPFADLDPLEEEVPLVDSGSAGPARCAKCRGYINPWCTWVAGGTKWKCNLCNHETEVTPEYFSNLDANLTRLDHQQHPELNIGTVDFAVPEEYWANPPALSLTPSYVSAEPPSSKPRKPQPMNFLFAFDVSSEAIRSGFLRSACDSLRDILYGAAPCFPAECHIAILTFDQTLHFHNLSARLSQASMMVVSDLEEIFVPLREGLFVDPHASRTVIEHLLNALPQRYEATTCYEACLGAAVRAGLATLAGRGGQIVVFQSTLPTVGPGALKQRADESALYGTDKEKQLYLPIDGTWQLIGEECAEEGVGVSMFMGQSKPIDVASIGVVCSLTGGEIFFHPRFNTHDDGVVLDSQMRRLVSRKTVFDCMVRIRCSHGLRIGAQYGNFYQKSPTDLELGVLDADKAISVTLEHARALDDRSYAYLQCAVLYTSISGQRRVRTCNLAIQVASLAGNVFRYADMDTVVCHLTREALIHRTTRMMDNIREDLTEKCSAILLGYRRNCAASTAHTQLVIPEAFRALPLYILAMTKCKPLKGRNVTADVRNYYAHKLLSLSIRATIQHLYPPFMALHDLDDSIALPDPSTGRLSLPALMRNSHRYMASNGIYLIDNGEITILWIGSTASPQLLIDLLGVEDIASIDTRIRQLPTLETRLSTQVRNILAHRQAQRGRSPKLLITRQDLDGHEIEFSDMLIEDQNNAALSYHDYLSLVHKQITTALKHGGSISPGIGVRAPW</sequence>
<feature type="domain" description="Gelsolin-like" evidence="4">
    <location>
        <begin position="697"/>
        <end position="760"/>
    </location>
</feature>
<dbReference type="SUPFAM" id="SSF82919">
    <property type="entry name" value="Zn-finger domain of Sec23/24"/>
    <property type="match status" value="1"/>
</dbReference>
<evidence type="ECO:0008006" key="11">
    <source>
        <dbReference type="Google" id="ProtNLM"/>
    </source>
</evidence>
<dbReference type="InterPro" id="IPR050550">
    <property type="entry name" value="SEC23_SEC24_subfamily"/>
</dbReference>
<dbReference type="Pfam" id="PF04815">
    <property type="entry name" value="Sec23_helical"/>
    <property type="match status" value="1"/>
</dbReference>
<dbReference type="STRING" id="436010.A0A166WIC9"/>
<dbReference type="EMBL" id="KV417481">
    <property type="protein sequence ID" value="KZP33786.1"/>
    <property type="molecule type" value="Genomic_DNA"/>
</dbReference>
<evidence type="ECO:0000259" key="6">
    <source>
        <dbReference type="Pfam" id="PF04811"/>
    </source>
</evidence>
<dbReference type="SUPFAM" id="SSF81995">
    <property type="entry name" value="beta-sandwich domain of Sec23/24"/>
    <property type="match status" value="1"/>
</dbReference>
<dbReference type="SUPFAM" id="SSF82754">
    <property type="entry name" value="C-terminal, gelsolin-like domain of Sec23/24"/>
    <property type="match status" value="1"/>
</dbReference>
<reference evidence="9 10" key="1">
    <citation type="journal article" date="2016" name="Mol. Biol. Evol.">
        <title>Comparative Genomics of Early-Diverging Mushroom-Forming Fungi Provides Insights into the Origins of Lignocellulose Decay Capabilities.</title>
        <authorList>
            <person name="Nagy L.G."/>
            <person name="Riley R."/>
            <person name="Tritt A."/>
            <person name="Adam C."/>
            <person name="Daum C."/>
            <person name="Floudas D."/>
            <person name="Sun H."/>
            <person name="Yadav J.S."/>
            <person name="Pangilinan J."/>
            <person name="Larsson K.H."/>
            <person name="Matsuura K."/>
            <person name="Barry K."/>
            <person name="Labutti K."/>
            <person name="Kuo R."/>
            <person name="Ohm R.A."/>
            <person name="Bhattacharya S.S."/>
            <person name="Shirouzu T."/>
            <person name="Yoshinaga Y."/>
            <person name="Martin F.M."/>
            <person name="Grigoriev I.V."/>
            <person name="Hibbett D.S."/>
        </authorList>
    </citation>
    <scope>NUCLEOTIDE SEQUENCE [LARGE SCALE GENOMIC DNA]</scope>
    <source>
        <strain evidence="9 10">CBS 109695</strain>
    </source>
</reference>
<dbReference type="Gene3D" id="2.60.40.1670">
    <property type="entry name" value="beta-sandwich domain of Sec23/24"/>
    <property type="match status" value="1"/>
</dbReference>
<protein>
    <recommendedName>
        <fullName evidence="11">Sec24-like protein</fullName>
    </recommendedName>
</protein>
<dbReference type="Pfam" id="PF00626">
    <property type="entry name" value="Gelsolin"/>
    <property type="match status" value="1"/>
</dbReference>
<dbReference type="Pfam" id="PF08033">
    <property type="entry name" value="Sec23_BS"/>
    <property type="match status" value="1"/>
</dbReference>
<dbReference type="OrthoDB" id="49016at2759"/>
<evidence type="ECO:0000256" key="1">
    <source>
        <dbReference type="ARBA" id="ARBA00008334"/>
    </source>
</evidence>
<dbReference type="GO" id="GO:0030127">
    <property type="term" value="C:COPII vesicle coat"/>
    <property type="evidence" value="ECO:0007669"/>
    <property type="project" value="InterPro"/>
</dbReference>
<evidence type="ECO:0000259" key="7">
    <source>
        <dbReference type="Pfam" id="PF04815"/>
    </source>
</evidence>
<dbReference type="InterPro" id="IPR006896">
    <property type="entry name" value="Sec23/24_trunk_dom"/>
</dbReference>
<dbReference type="Gene3D" id="1.20.120.730">
    <property type="entry name" value="Sec23/Sec24 helical domain"/>
    <property type="match status" value="1"/>
</dbReference>
<dbReference type="InterPro" id="IPR006895">
    <property type="entry name" value="Znf_Sec23_Sec24"/>
</dbReference>
<feature type="domain" description="Zinc finger Sec23/Sec24-type" evidence="5">
    <location>
        <begin position="126"/>
        <end position="164"/>
    </location>
</feature>
<evidence type="ECO:0000256" key="2">
    <source>
        <dbReference type="ARBA" id="ARBA00022448"/>
    </source>
</evidence>
<keyword evidence="10" id="KW-1185">Reference proteome</keyword>
<dbReference type="InterPro" id="IPR006900">
    <property type="entry name" value="Sec23/24_helical_dom"/>
</dbReference>